<dbReference type="Pfam" id="PF22937">
    <property type="entry name" value="PDXDC1-like_cen2"/>
    <property type="match status" value="1"/>
</dbReference>
<dbReference type="SUPFAM" id="SSF53383">
    <property type="entry name" value="PLP-dependent transferases"/>
    <property type="match status" value="1"/>
</dbReference>
<feature type="compositionally biased region" description="Polar residues" evidence="7">
    <location>
        <begin position="755"/>
        <end position="771"/>
    </location>
</feature>
<reference evidence="10" key="1">
    <citation type="submission" date="2022-07" db="EMBL/GenBank/DDBJ databases">
        <title>Chromosome-level genome of Muraenolepis orangiensis.</title>
        <authorList>
            <person name="Kim J."/>
        </authorList>
    </citation>
    <scope>NUCLEOTIDE SEQUENCE</scope>
    <source>
        <strain evidence="10">KU_S4_2022</strain>
        <tissue evidence="10">Muscle</tissue>
    </source>
</reference>
<keyword evidence="3" id="KW-0210">Decarboxylase</keyword>
<evidence type="ECO:0000256" key="7">
    <source>
        <dbReference type="SAM" id="MobiDB-lite"/>
    </source>
</evidence>
<evidence type="ECO:0000313" key="10">
    <source>
        <dbReference type="EMBL" id="KAJ3600702.1"/>
    </source>
</evidence>
<feature type="domain" description="PDXDC1-like third" evidence="9">
    <location>
        <begin position="478"/>
        <end position="585"/>
    </location>
</feature>
<protein>
    <recommendedName>
        <fullName evidence="6">Pyridoxal-dependent decarboxylase domain-containing protein 1</fullName>
    </recommendedName>
</protein>
<accession>A0A9Q0IHI7</accession>
<dbReference type="GO" id="GO:0016831">
    <property type="term" value="F:carboxy-lyase activity"/>
    <property type="evidence" value="ECO:0007669"/>
    <property type="project" value="UniProtKB-KW"/>
</dbReference>
<evidence type="ECO:0000256" key="4">
    <source>
        <dbReference type="ARBA" id="ARBA00022898"/>
    </source>
</evidence>
<evidence type="ECO:0000256" key="2">
    <source>
        <dbReference type="ARBA" id="ARBA00009533"/>
    </source>
</evidence>
<comment type="similarity">
    <text evidence="2">Belongs to the group II decarboxylase family.</text>
</comment>
<feature type="compositionally biased region" description="Polar residues" evidence="7">
    <location>
        <begin position="654"/>
        <end position="674"/>
    </location>
</feature>
<evidence type="ECO:0000256" key="3">
    <source>
        <dbReference type="ARBA" id="ARBA00022793"/>
    </source>
</evidence>
<evidence type="ECO:0000259" key="8">
    <source>
        <dbReference type="Pfam" id="PF22930"/>
    </source>
</evidence>
<dbReference type="PANTHER" id="PTHR42735">
    <property type="match status" value="1"/>
</dbReference>
<proteinExistence type="inferred from homology"/>
<comment type="caution">
    <text evidence="10">The sequence shown here is derived from an EMBL/GenBank/DDBJ whole genome shotgun (WGS) entry which is preliminary data.</text>
</comment>
<gene>
    <name evidence="10" type="ORF">NHX12_031680</name>
</gene>
<dbReference type="OrthoDB" id="2161780at2759"/>
<comment type="cofactor">
    <cofactor evidence="1">
        <name>pyridoxal 5'-phosphate</name>
        <dbReference type="ChEBI" id="CHEBI:597326"/>
    </cofactor>
</comment>
<evidence type="ECO:0000256" key="1">
    <source>
        <dbReference type="ARBA" id="ARBA00001933"/>
    </source>
</evidence>
<dbReference type="Pfam" id="PF22930">
    <property type="entry name" value="PDXDC1-like_cen"/>
    <property type="match status" value="1"/>
</dbReference>
<dbReference type="InterPro" id="IPR015424">
    <property type="entry name" value="PyrdxlP-dep_Trfase"/>
</dbReference>
<organism evidence="10 11">
    <name type="scientific">Muraenolepis orangiensis</name>
    <name type="common">Patagonian moray cod</name>
    <dbReference type="NCBI Taxonomy" id="630683"/>
    <lineage>
        <taxon>Eukaryota</taxon>
        <taxon>Metazoa</taxon>
        <taxon>Chordata</taxon>
        <taxon>Craniata</taxon>
        <taxon>Vertebrata</taxon>
        <taxon>Euteleostomi</taxon>
        <taxon>Actinopterygii</taxon>
        <taxon>Neopterygii</taxon>
        <taxon>Teleostei</taxon>
        <taxon>Neoteleostei</taxon>
        <taxon>Acanthomorphata</taxon>
        <taxon>Zeiogadaria</taxon>
        <taxon>Gadariae</taxon>
        <taxon>Gadiformes</taxon>
        <taxon>Muraenolepidoidei</taxon>
        <taxon>Muraenolepididae</taxon>
        <taxon>Muraenolepis</taxon>
    </lineage>
</organism>
<dbReference type="InterPro" id="IPR055103">
    <property type="entry name" value="PDXDC1-like_2nd"/>
</dbReference>
<sequence length="771" mass="85671">MMMETSVLAEMGRYLNETLSILEDGQRELAEGLETGSLSRTSCPGPLQGDGQNVANIFHLVQDLMCEDEEGNEEPDHQLQNMGRQGHMALLGHCLTAYLSVLSKDRFRKLTTRILSDTTLWLCRLFRYENSSAFFHEDAREGLVRVCRLVLHTLYEEYASEGYAAFSSAQPIVYQSASSRPGLGQHICNQLGLPLSSLCTVPCNTVFGSQHQMDVALLEKLIKEDLDAGRLPLLLIANAGNSSVDRAYRLGRLKALCEQYSMWLHVEGVSLATLALDHVSPSVKRAINCDSMTLTLGPWLGLPAVPAITLYRHEDPALSLTAGLTSSQPGERLRPLPLWLALQYLGNHGIVHKIQHATDLSKLLMERLQTVPSVKTSVENDASSPEVLFRFSQEAGSELGSDLVEGCSTEDRDIMDTFNRWLGERLAQLVPISGVDVLDLEDDGTLLGTQQSDVEMLLQKLQELVPVLTSTLGLREDFRREVQRHSPFLSPVEDVNWPGLGVVRYNPQWFGEMLEEKRIQEVEKMNCELMKKLQEQETKISFSSGPEYGTANDRIFVGMVTEDVAVSQLVGTVAALGREIEENGKLFENMAEVVQKGILEAELQLQKDSEQRILEEGLLRQLPLVSSVLNWFSPVETSVKGRTFNLTDGLLDSTEPTYSNKSQTRLPDTPTTFSKRVPGRKLFLPSEDLGAEINSVRECEETAEERESREASMSTPTTTPFPPTSPTPLEKQCPSPPSVDTYGTTESHAGPLMQEDQSPTSTEWQTDQTAR</sequence>
<feature type="compositionally biased region" description="Basic and acidic residues" evidence="7">
    <location>
        <begin position="695"/>
        <end position="710"/>
    </location>
</feature>
<evidence type="ECO:0000259" key="9">
    <source>
        <dbReference type="Pfam" id="PF22937"/>
    </source>
</evidence>
<dbReference type="Proteomes" id="UP001148018">
    <property type="component" value="Unassembled WGS sequence"/>
</dbReference>
<keyword evidence="5" id="KW-0456">Lyase</keyword>
<dbReference type="InterPro" id="IPR050477">
    <property type="entry name" value="GrpII_AminoAcid_Decarb"/>
</dbReference>
<keyword evidence="4" id="KW-0663">Pyridoxal phosphate</keyword>
<evidence type="ECO:0000313" key="11">
    <source>
        <dbReference type="Proteomes" id="UP001148018"/>
    </source>
</evidence>
<name>A0A9Q0IHI7_9TELE</name>
<evidence type="ECO:0000256" key="5">
    <source>
        <dbReference type="ARBA" id="ARBA00023239"/>
    </source>
</evidence>
<dbReference type="InterPro" id="IPR055102">
    <property type="entry name" value="PDXDC1-like_3rd"/>
</dbReference>
<dbReference type="Gene3D" id="3.40.640.10">
    <property type="entry name" value="Type I PLP-dependent aspartate aminotransferase-like (Major domain)"/>
    <property type="match status" value="1"/>
</dbReference>
<feature type="domain" description="PDXDC1/PDXD2 second" evidence="8">
    <location>
        <begin position="409"/>
        <end position="471"/>
    </location>
</feature>
<dbReference type="EMBL" id="JANIIK010000047">
    <property type="protein sequence ID" value="KAJ3600702.1"/>
    <property type="molecule type" value="Genomic_DNA"/>
</dbReference>
<dbReference type="InterPro" id="IPR015421">
    <property type="entry name" value="PyrdxlP-dep_Trfase_major"/>
</dbReference>
<dbReference type="AlphaFoldDB" id="A0A9Q0IHI7"/>
<dbReference type="PANTHER" id="PTHR42735:SF1">
    <property type="entry name" value="PYRIDOXAL-DEPENDENT DECARBOXYLASE DOMAIN-CONTAINING PROTEIN 1-RELATED"/>
    <property type="match status" value="1"/>
</dbReference>
<dbReference type="FunFam" id="3.40.640.10:FF:000036">
    <property type="entry name" value="pyridoxal-dependent decarboxylase domain-containing protein 1 isoform X2"/>
    <property type="match status" value="1"/>
</dbReference>
<feature type="region of interest" description="Disordered" evidence="7">
    <location>
        <begin position="648"/>
        <end position="771"/>
    </location>
</feature>
<keyword evidence="11" id="KW-1185">Reference proteome</keyword>
<evidence type="ECO:0000256" key="6">
    <source>
        <dbReference type="ARBA" id="ARBA00047190"/>
    </source>
</evidence>